<gene>
    <name evidence="1" type="ORF">HUG20_12780</name>
</gene>
<proteinExistence type="predicted"/>
<dbReference type="AlphaFoldDB" id="A0A7T6ZBY1"/>
<name>A0A7T6ZBY1_9BACI</name>
<evidence type="ECO:0000313" key="2">
    <source>
        <dbReference type="Proteomes" id="UP000595349"/>
    </source>
</evidence>
<sequence>MTISERLKEKLLAEESGSVTWRYSDVWDLIVENLNKHQSGEDMDAFRQPPRESLLSSSILDQWSHVKEQMKNIEPESSKLEFMYEFWTNISDEFKNTGINEYEMISWMRREKKRTRVLGQAKQALLWEEIEVKCRSLLKLL</sequence>
<keyword evidence="2" id="KW-1185">Reference proteome</keyword>
<dbReference type="EMBL" id="CP054706">
    <property type="protein sequence ID" value="QQK80685.1"/>
    <property type="molecule type" value="Genomic_DNA"/>
</dbReference>
<dbReference type="KEGG" id="scib:HUG20_12780"/>
<reference evidence="1 2" key="1">
    <citation type="submission" date="2020-06" db="EMBL/GenBank/DDBJ databases">
        <title>Genomic analysis of Salicibibacter sp. NKC21-4.</title>
        <authorList>
            <person name="Oh Y.J."/>
        </authorList>
    </citation>
    <scope>NUCLEOTIDE SEQUENCE [LARGE SCALE GENOMIC DNA]</scope>
    <source>
        <strain evidence="1 2">NKC21-4</strain>
    </source>
</reference>
<dbReference type="RefSeq" id="WP_200085054.1">
    <property type="nucleotide sequence ID" value="NZ_CP054706.1"/>
</dbReference>
<evidence type="ECO:0000313" key="1">
    <source>
        <dbReference type="EMBL" id="QQK80685.1"/>
    </source>
</evidence>
<accession>A0A7T6ZBY1</accession>
<protein>
    <submittedName>
        <fullName evidence="1">Uncharacterized protein</fullName>
    </submittedName>
</protein>
<dbReference type="Proteomes" id="UP000595349">
    <property type="component" value="Chromosome"/>
</dbReference>
<organism evidence="1 2">
    <name type="scientific">Salicibibacter cibi</name>
    <dbReference type="NCBI Taxonomy" id="2743001"/>
    <lineage>
        <taxon>Bacteria</taxon>
        <taxon>Bacillati</taxon>
        <taxon>Bacillota</taxon>
        <taxon>Bacilli</taxon>
        <taxon>Bacillales</taxon>
        <taxon>Bacillaceae</taxon>
        <taxon>Salicibibacter</taxon>
    </lineage>
</organism>